<dbReference type="EMBL" id="ML170265">
    <property type="protein sequence ID" value="TDL15715.1"/>
    <property type="molecule type" value="Genomic_DNA"/>
</dbReference>
<proteinExistence type="predicted"/>
<name>A0A4Y7PKG8_9AGAM</name>
<dbReference type="AlphaFoldDB" id="A0A4Y7PKG8"/>
<keyword evidence="2" id="KW-1185">Reference proteome</keyword>
<gene>
    <name evidence="1" type="ORF">BD410DRAFT_808712</name>
</gene>
<dbReference type="Proteomes" id="UP000294933">
    <property type="component" value="Unassembled WGS sequence"/>
</dbReference>
<dbReference type="VEuPathDB" id="FungiDB:BD410DRAFT_808712"/>
<accession>A0A4Y7PKG8</accession>
<protein>
    <submittedName>
        <fullName evidence="1">Uncharacterized protein</fullName>
    </submittedName>
</protein>
<reference evidence="1 2" key="1">
    <citation type="submission" date="2018-06" db="EMBL/GenBank/DDBJ databases">
        <title>A transcriptomic atlas of mushroom development highlights an independent origin of complex multicellularity.</title>
        <authorList>
            <consortium name="DOE Joint Genome Institute"/>
            <person name="Krizsan K."/>
            <person name="Almasi E."/>
            <person name="Merenyi Z."/>
            <person name="Sahu N."/>
            <person name="Viragh M."/>
            <person name="Koszo T."/>
            <person name="Mondo S."/>
            <person name="Kiss B."/>
            <person name="Balint B."/>
            <person name="Kues U."/>
            <person name="Barry K."/>
            <person name="Hegedus J.C."/>
            <person name="Henrissat B."/>
            <person name="Johnson J."/>
            <person name="Lipzen A."/>
            <person name="Ohm R."/>
            <person name="Nagy I."/>
            <person name="Pangilinan J."/>
            <person name="Yan J."/>
            <person name="Xiong Y."/>
            <person name="Grigoriev I.V."/>
            <person name="Hibbett D.S."/>
            <person name="Nagy L.G."/>
        </authorList>
    </citation>
    <scope>NUCLEOTIDE SEQUENCE [LARGE SCALE GENOMIC DNA]</scope>
    <source>
        <strain evidence="1 2">SZMC22713</strain>
    </source>
</reference>
<organism evidence="1 2">
    <name type="scientific">Rickenella mellea</name>
    <dbReference type="NCBI Taxonomy" id="50990"/>
    <lineage>
        <taxon>Eukaryota</taxon>
        <taxon>Fungi</taxon>
        <taxon>Dikarya</taxon>
        <taxon>Basidiomycota</taxon>
        <taxon>Agaricomycotina</taxon>
        <taxon>Agaricomycetes</taxon>
        <taxon>Hymenochaetales</taxon>
        <taxon>Rickenellaceae</taxon>
        <taxon>Rickenella</taxon>
    </lineage>
</organism>
<sequence>MEFRILILCQLANKEGARKSLYAALKWQEMVLQSFHPDKSVVLLVADPKGDVLAYCRRNVQGSGARSASEGAALRHHRLTAVNSVRCWMCRTIDVRSNPYPTLWCWRRELLGVRSMASFLDHNRKLKDVAIPNPPLRSEPIPPMEQHNEDVLPQQEPALPRGLVWSAISEAGLCLAPNGDGVHRRYRHPSRLSGFSPEPDDLHNSHMLIWLYTLYEYDSVGEFGRYTLKLMAFNSTKIKSLARFTTSRSVAVGVYEGRRSDPDAPIWLKDEPNLIDPQVHLRTKVVKTLISALNHEENAHLVGIDL</sequence>
<evidence type="ECO:0000313" key="2">
    <source>
        <dbReference type="Proteomes" id="UP000294933"/>
    </source>
</evidence>
<evidence type="ECO:0000313" key="1">
    <source>
        <dbReference type="EMBL" id="TDL15715.1"/>
    </source>
</evidence>